<feature type="compositionally biased region" description="Basic residues" evidence="1">
    <location>
        <begin position="212"/>
        <end position="235"/>
    </location>
</feature>
<feature type="compositionally biased region" description="Low complexity" evidence="1">
    <location>
        <begin position="161"/>
        <end position="180"/>
    </location>
</feature>
<proteinExistence type="predicted"/>
<dbReference type="EMBL" id="JBHSWN010000001">
    <property type="protein sequence ID" value="MFC6791748.1"/>
    <property type="molecule type" value="Genomic_DNA"/>
</dbReference>
<sequence length="369" mass="39427">MIAAFFSEDMSANQAALLASSALDRRAADDDAPPSLVAGSGRIVEALPNALDAARIHGRHLMVALPLAHLGDRAVRSRVDVAVVSFGPRPLAASAALRAMAADALPDLPPPWLLACCGSARPAGLRALPMTLRGLRHEGAARLLDGEPCAGLGSSPPASPPRCTSSPRTRTRRASIPAASKRCSTRPEPPPTWRSGRPCWTSPPTSTATKAMPRRRPRRGRRPGVRTRGGSRGRRDRASSGPPSHTSRHATRRDARLPHESEGDAMTIRTKPARNDTPATRPMPDPGKGRRARRRSAARRALDRTMGRLAVPHVGLAPHVPEPHAGWDEPPLPLLLDGDFDFDHGGDGGAVDLAGRLHRAIRDEEDDWG</sequence>
<feature type="compositionally biased region" description="Basic residues" evidence="1">
    <location>
        <begin position="289"/>
        <end position="298"/>
    </location>
</feature>
<organism evidence="2 3">
    <name type="scientific">Methylobacterium komagatae</name>
    <dbReference type="NCBI Taxonomy" id="374425"/>
    <lineage>
        <taxon>Bacteria</taxon>
        <taxon>Pseudomonadati</taxon>
        <taxon>Pseudomonadota</taxon>
        <taxon>Alphaproteobacteria</taxon>
        <taxon>Hyphomicrobiales</taxon>
        <taxon>Methylobacteriaceae</taxon>
        <taxon>Methylobacterium</taxon>
    </lineage>
</organism>
<feature type="compositionally biased region" description="Basic and acidic residues" evidence="1">
    <location>
        <begin position="252"/>
        <end position="262"/>
    </location>
</feature>
<reference evidence="3" key="1">
    <citation type="journal article" date="2019" name="Int. J. Syst. Evol. Microbiol.">
        <title>The Global Catalogue of Microorganisms (GCM) 10K type strain sequencing project: providing services to taxonomists for standard genome sequencing and annotation.</title>
        <authorList>
            <consortium name="The Broad Institute Genomics Platform"/>
            <consortium name="The Broad Institute Genome Sequencing Center for Infectious Disease"/>
            <person name="Wu L."/>
            <person name="Ma J."/>
        </authorList>
    </citation>
    <scope>NUCLEOTIDE SEQUENCE [LARGE SCALE GENOMIC DNA]</scope>
    <source>
        <strain evidence="3">CCUG 48316</strain>
    </source>
</reference>
<evidence type="ECO:0000256" key="1">
    <source>
        <dbReference type="SAM" id="MobiDB-lite"/>
    </source>
</evidence>
<comment type="caution">
    <text evidence="2">The sequence shown here is derived from an EMBL/GenBank/DDBJ whole genome shotgun (WGS) entry which is preliminary data.</text>
</comment>
<evidence type="ECO:0000313" key="3">
    <source>
        <dbReference type="Proteomes" id="UP001596292"/>
    </source>
</evidence>
<feature type="region of interest" description="Disordered" evidence="1">
    <location>
        <begin position="147"/>
        <end position="298"/>
    </location>
</feature>
<name>A0ABW2BMT9_9HYPH</name>
<accession>A0ABW2BMT9</accession>
<protein>
    <submittedName>
        <fullName evidence="2">Uncharacterized protein</fullName>
    </submittedName>
</protein>
<gene>
    <name evidence="2" type="ORF">ACFQE0_20425</name>
</gene>
<keyword evidence="3" id="KW-1185">Reference proteome</keyword>
<evidence type="ECO:0000313" key="2">
    <source>
        <dbReference type="EMBL" id="MFC6791748.1"/>
    </source>
</evidence>
<dbReference type="Proteomes" id="UP001596292">
    <property type="component" value="Unassembled WGS sequence"/>
</dbReference>